<dbReference type="Proteomes" id="UP000634136">
    <property type="component" value="Unassembled WGS sequence"/>
</dbReference>
<dbReference type="AlphaFoldDB" id="A0A834WGX4"/>
<reference evidence="1" key="1">
    <citation type="submission" date="2020-09" db="EMBL/GenBank/DDBJ databases">
        <title>Genome-Enabled Discovery of Anthraquinone Biosynthesis in Senna tora.</title>
        <authorList>
            <person name="Kang S.-H."/>
            <person name="Pandey R.P."/>
            <person name="Lee C.-M."/>
            <person name="Sim J.-S."/>
            <person name="Jeong J.-T."/>
            <person name="Choi B.-S."/>
            <person name="Jung M."/>
            <person name="Ginzburg D."/>
            <person name="Zhao K."/>
            <person name="Won S.Y."/>
            <person name="Oh T.-J."/>
            <person name="Yu Y."/>
            <person name="Kim N.-H."/>
            <person name="Lee O.R."/>
            <person name="Lee T.-H."/>
            <person name="Bashyal P."/>
            <person name="Kim T.-S."/>
            <person name="Lee W.-H."/>
            <person name="Kawkins C."/>
            <person name="Kim C.-K."/>
            <person name="Kim J.S."/>
            <person name="Ahn B.O."/>
            <person name="Rhee S.Y."/>
            <person name="Sohng J.K."/>
        </authorList>
    </citation>
    <scope>NUCLEOTIDE SEQUENCE</scope>
    <source>
        <tissue evidence="1">Leaf</tissue>
    </source>
</reference>
<gene>
    <name evidence="1" type="ORF">G2W53_030603</name>
</gene>
<organism evidence="1 2">
    <name type="scientific">Senna tora</name>
    <dbReference type="NCBI Taxonomy" id="362788"/>
    <lineage>
        <taxon>Eukaryota</taxon>
        <taxon>Viridiplantae</taxon>
        <taxon>Streptophyta</taxon>
        <taxon>Embryophyta</taxon>
        <taxon>Tracheophyta</taxon>
        <taxon>Spermatophyta</taxon>
        <taxon>Magnoliopsida</taxon>
        <taxon>eudicotyledons</taxon>
        <taxon>Gunneridae</taxon>
        <taxon>Pentapetalae</taxon>
        <taxon>rosids</taxon>
        <taxon>fabids</taxon>
        <taxon>Fabales</taxon>
        <taxon>Fabaceae</taxon>
        <taxon>Caesalpinioideae</taxon>
        <taxon>Cassia clade</taxon>
        <taxon>Senna</taxon>
    </lineage>
</organism>
<evidence type="ECO:0000313" key="1">
    <source>
        <dbReference type="EMBL" id="KAF7816634.1"/>
    </source>
</evidence>
<sequence>MVEQVAAVGDSLIVIGLAKKTSSRNIVPCKSLKALSGNSGNDDRAKNYCFCATTC</sequence>
<protein>
    <submittedName>
        <fullName evidence="1">Uncharacterized protein</fullName>
    </submittedName>
</protein>
<evidence type="ECO:0000313" key="2">
    <source>
        <dbReference type="Proteomes" id="UP000634136"/>
    </source>
</evidence>
<comment type="caution">
    <text evidence="1">The sequence shown here is derived from an EMBL/GenBank/DDBJ whole genome shotgun (WGS) entry which is preliminary data.</text>
</comment>
<dbReference type="EMBL" id="JAAIUW010000009">
    <property type="protein sequence ID" value="KAF7816634.1"/>
    <property type="molecule type" value="Genomic_DNA"/>
</dbReference>
<name>A0A834WGX4_9FABA</name>
<keyword evidence="2" id="KW-1185">Reference proteome</keyword>
<proteinExistence type="predicted"/>
<accession>A0A834WGX4</accession>